<keyword evidence="3" id="KW-0862">Zinc</keyword>
<feature type="region of interest" description="Disordered" evidence="5">
    <location>
        <begin position="148"/>
        <end position="187"/>
    </location>
</feature>
<dbReference type="InterPro" id="IPR019786">
    <property type="entry name" value="Zinc_finger_PHD-type_CS"/>
</dbReference>
<evidence type="ECO:0008006" key="11">
    <source>
        <dbReference type="Google" id="ProtNLM"/>
    </source>
</evidence>
<keyword evidence="2 4" id="KW-0863">Zinc-finger</keyword>
<dbReference type="EnsemblPlants" id="Pp3c9_22160V3.2">
    <property type="protein sequence ID" value="Pp3c9_22160V3.2"/>
    <property type="gene ID" value="Pp3c9_22160"/>
</dbReference>
<accession>A0A2K1K457</accession>
<evidence type="ECO:0000313" key="8">
    <source>
        <dbReference type="EMBL" id="PNR48576.1"/>
    </source>
</evidence>
<feature type="compositionally biased region" description="Low complexity" evidence="5">
    <location>
        <begin position="114"/>
        <end position="132"/>
    </location>
</feature>
<gene>
    <name evidence="9" type="primary">LOC112286710</name>
    <name evidence="8" type="ORF">PHYPA_013053</name>
</gene>
<feature type="domain" description="PHD-type" evidence="7">
    <location>
        <begin position="832"/>
        <end position="943"/>
    </location>
</feature>
<dbReference type="Gene3D" id="3.30.40.10">
    <property type="entry name" value="Zinc/RING finger domain, C3HC4 (zinc finger)"/>
    <property type="match status" value="2"/>
</dbReference>
<protein>
    <recommendedName>
        <fullName evidence="11">PHD-type domain-containing protein</fullName>
    </recommendedName>
</protein>
<evidence type="ECO:0000259" key="7">
    <source>
        <dbReference type="PROSITE" id="PS51805"/>
    </source>
</evidence>
<dbReference type="OrthoDB" id="20839at2759"/>
<dbReference type="SMART" id="SM00249">
    <property type="entry name" value="PHD"/>
    <property type="match status" value="2"/>
</dbReference>
<evidence type="ECO:0000313" key="10">
    <source>
        <dbReference type="Proteomes" id="UP000006727"/>
    </source>
</evidence>
<feature type="domain" description="PHD-type" evidence="6">
    <location>
        <begin position="775"/>
        <end position="828"/>
    </location>
</feature>
<evidence type="ECO:0000256" key="5">
    <source>
        <dbReference type="SAM" id="MobiDB-lite"/>
    </source>
</evidence>
<dbReference type="AlphaFoldDB" id="A0A2K1K457"/>
<dbReference type="CDD" id="cd15492">
    <property type="entry name" value="PHD_BRPF_JADE_like"/>
    <property type="match status" value="1"/>
</dbReference>
<feature type="region of interest" description="Disordered" evidence="5">
    <location>
        <begin position="108"/>
        <end position="132"/>
    </location>
</feature>
<dbReference type="STRING" id="3218.A0A2K1K457"/>
<evidence type="ECO:0000259" key="6">
    <source>
        <dbReference type="PROSITE" id="PS50016"/>
    </source>
</evidence>
<dbReference type="EnsemblPlants" id="Pp3c9_22160V3.1">
    <property type="protein sequence ID" value="Pp3c9_22160V3.1"/>
    <property type="gene ID" value="Pp3c9_22160"/>
</dbReference>
<feature type="compositionally biased region" description="Basic residues" evidence="5">
    <location>
        <begin position="970"/>
        <end position="982"/>
    </location>
</feature>
<feature type="compositionally biased region" description="Basic and acidic residues" evidence="5">
    <location>
        <begin position="363"/>
        <end position="386"/>
    </location>
</feature>
<sequence length="982" mass="106538">MDDGVKREGGNLLGLPPRKRFKVLEQQRKELEVESQGFDSSCNDITNVVQQRISPKKLTSQGFLVLEKQKYKSQQQKLQESFVQTLLPLPPRPVAVKRKDPPSVLVPIAGGHAPPNLKLKSPSSSAFKSWSGPPKVALSETTSILNANHPSNVAHSSSNQVHRDTSRDSKHRSKRHPPVVSSKASLVSRAETPTPWVLAKGTTCSTNKAQEDVEMTVCEALASSLDICISEEGASEKAVDPVVTGASSPMALLDLNTVIVDIDDAFQFTNTVPEDQPLGDDMREASRAVEVSSNVETMTATVSSVSVIQDTEKIETKLNTGVSAEAVDVTAGLSVPFDFSNAANVPQFSSMNVKTEIQVTHVDGKQRNDDSKSHVCSDTAKRDENKFQTGMHGPTQEVPVNSDELVVEKCKVEEPDTAAREGRVVKEEPTACAQKGTIQELSTCSSQLVRSCTAGSSIVALVENHTSDETSSNPNLLGNATVFDSHTEDTSLLSGCDKGDMLCAKKQQDEVTVPEIADALHSLCDLNTQEDREQQATASLSGALVVIEDDNTQKTDAPQNPIAIKCTLLADLDEQAEQLFKRMFKREENGGCCVEPGRTNASSQIFFDAGEMSSSNRVNVDSGKSTTSNFQDLGQASTSELDGQKGDVRCSQEGHQIQFQRPAVNVVEAPSTSLPTADSPCRVSQRDDRILCSEGQQPDSTPSAVSKNGGVLIQELFHEADCKSSKEDSGWDSEMEIPDFSFGIRSGMTQRVKAPGRWTETTVIETTNVEEVDEEGACDVCCSADATPSDPIVYCDGCDVAVHADCYGNPLHHGIPEGDWFCAQCQSRSSESRSCCLCPRSGGAMKMTTDGNWAHISCAVFVPEVFYRKPDDMEQIDTSHVPSRRFLTKCCVCKSTGGACVDCTEIGCRSSFHVSCALKKDLAMEFRNGRNGAIVISFCEEHTAAWDEQQESKKGRSKYKIVSREPIQPKKIKTHSKSKSRS</sequence>
<dbReference type="InterPro" id="IPR013083">
    <property type="entry name" value="Znf_RING/FYVE/PHD"/>
</dbReference>
<organism evidence="8">
    <name type="scientific">Physcomitrium patens</name>
    <name type="common">Spreading-leaved earth moss</name>
    <name type="synonym">Physcomitrella patens</name>
    <dbReference type="NCBI Taxonomy" id="3218"/>
    <lineage>
        <taxon>Eukaryota</taxon>
        <taxon>Viridiplantae</taxon>
        <taxon>Streptophyta</taxon>
        <taxon>Embryophyta</taxon>
        <taxon>Bryophyta</taxon>
        <taxon>Bryophytina</taxon>
        <taxon>Bryopsida</taxon>
        <taxon>Funariidae</taxon>
        <taxon>Funariales</taxon>
        <taxon>Funariaceae</taxon>
        <taxon>Physcomitrium</taxon>
    </lineage>
</organism>
<evidence type="ECO:0000256" key="2">
    <source>
        <dbReference type="ARBA" id="ARBA00022771"/>
    </source>
</evidence>
<dbReference type="EMBL" id="ABEU02000009">
    <property type="protein sequence ID" value="PNR48576.1"/>
    <property type="molecule type" value="Genomic_DNA"/>
</dbReference>
<reference evidence="8 10" key="2">
    <citation type="journal article" date="2018" name="Plant J.">
        <title>The Physcomitrella patens chromosome-scale assembly reveals moss genome structure and evolution.</title>
        <authorList>
            <person name="Lang D."/>
            <person name="Ullrich K.K."/>
            <person name="Murat F."/>
            <person name="Fuchs J."/>
            <person name="Jenkins J."/>
            <person name="Haas F.B."/>
            <person name="Piednoel M."/>
            <person name="Gundlach H."/>
            <person name="Van Bel M."/>
            <person name="Meyberg R."/>
            <person name="Vives C."/>
            <person name="Morata J."/>
            <person name="Symeonidi A."/>
            <person name="Hiss M."/>
            <person name="Muchero W."/>
            <person name="Kamisugi Y."/>
            <person name="Saleh O."/>
            <person name="Blanc G."/>
            <person name="Decker E.L."/>
            <person name="van Gessel N."/>
            <person name="Grimwood J."/>
            <person name="Hayes R.D."/>
            <person name="Graham S.W."/>
            <person name="Gunter L.E."/>
            <person name="McDaniel S.F."/>
            <person name="Hoernstein S.N.W."/>
            <person name="Larsson A."/>
            <person name="Li F.W."/>
            <person name="Perroud P.F."/>
            <person name="Phillips J."/>
            <person name="Ranjan P."/>
            <person name="Rokshar D.S."/>
            <person name="Rothfels C.J."/>
            <person name="Schneider L."/>
            <person name="Shu S."/>
            <person name="Stevenson D.W."/>
            <person name="Thummler F."/>
            <person name="Tillich M."/>
            <person name="Villarreal Aguilar J.C."/>
            <person name="Widiez T."/>
            <person name="Wong G.K."/>
            <person name="Wymore A."/>
            <person name="Zhang Y."/>
            <person name="Zimmer A.D."/>
            <person name="Quatrano R.S."/>
            <person name="Mayer K.F.X."/>
            <person name="Goodstein D."/>
            <person name="Casacuberta J.M."/>
            <person name="Vandepoele K."/>
            <person name="Reski R."/>
            <person name="Cuming A.C."/>
            <person name="Tuskan G.A."/>
            <person name="Maumus F."/>
            <person name="Salse J."/>
            <person name="Schmutz J."/>
            <person name="Rensing S.A."/>
        </authorList>
    </citation>
    <scope>NUCLEOTIDE SEQUENCE [LARGE SCALE GENOMIC DNA]</scope>
    <source>
        <strain evidence="9 10">cv. Gransden 2004</strain>
    </source>
</reference>
<dbReference type="Pfam" id="PF13832">
    <property type="entry name" value="zf-HC5HC2H_2"/>
    <property type="match status" value="1"/>
</dbReference>
<keyword evidence="1" id="KW-0479">Metal-binding</keyword>
<feature type="region of interest" description="Disordered" evidence="5">
    <location>
        <begin position="949"/>
        <end position="982"/>
    </location>
</feature>
<dbReference type="GeneID" id="112286710"/>
<dbReference type="InterPro" id="IPR019787">
    <property type="entry name" value="Znf_PHD-finger"/>
</dbReference>
<dbReference type="PANTHER" id="PTHR13793">
    <property type="entry name" value="PHD FINGER PROTEINS"/>
    <property type="match status" value="1"/>
</dbReference>
<dbReference type="PANTHER" id="PTHR13793:SF148">
    <property type="entry name" value="RING_FYVE_PHD ZINC FINGER SUPERFAMILY PROTEIN"/>
    <property type="match status" value="1"/>
</dbReference>
<dbReference type="Pfam" id="PF13831">
    <property type="entry name" value="PHD_2"/>
    <property type="match status" value="1"/>
</dbReference>
<dbReference type="SUPFAM" id="SSF57903">
    <property type="entry name" value="FYVE/PHD zinc finger"/>
    <property type="match status" value="1"/>
</dbReference>
<dbReference type="Gramene" id="Pp3c9_22160V3.1">
    <property type="protein sequence ID" value="Pp3c9_22160V3.1"/>
    <property type="gene ID" value="Pp3c9_22160"/>
</dbReference>
<feature type="compositionally biased region" description="Polar residues" evidence="5">
    <location>
        <begin position="148"/>
        <end position="160"/>
    </location>
</feature>
<evidence type="ECO:0000256" key="3">
    <source>
        <dbReference type="ARBA" id="ARBA00022833"/>
    </source>
</evidence>
<dbReference type="Gramene" id="Pp3c9_22160V3.2">
    <property type="protein sequence ID" value="Pp3c9_22160V3.2"/>
    <property type="gene ID" value="Pp3c9_22160"/>
</dbReference>
<keyword evidence="10" id="KW-1185">Reference proteome</keyword>
<name>A0A2K1K457_PHYPA</name>
<evidence type="ECO:0000313" key="9">
    <source>
        <dbReference type="EnsemblPlants" id="Pp3c9_22160V3.1"/>
    </source>
</evidence>
<dbReference type="GO" id="GO:0006357">
    <property type="term" value="P:regulation of transcription by RNA polymerase II"/>
    <property type="evidence" value="ECO:0000318"/>
    <property type="project" value="GO_Central"/>
</dbReference>
<evidence type="ECO:0000256" key="1">
    <source>
        <dbReference type="ARBA" id="ARBA00022723"/>
    </source>
</evidence>
<dbReference type="InterPro" id="IPR001965">
    <property type="entry name" value="Znf_PHD"/>
</dbReference>
<dbReference type="InterPro" id="IPR034732">
    <property type="entry name" value="EPHD"/>
</dbReference>
<dbReference type="PROSITE" id="PS51805">
    <property type="entry name" value="EPHD"/>
    <property type="match status" value="1"/>
</dbReference>
<dbReference type="PaxDb" id="3218-PP1S203_68V6.1"/>
<dbReference type="CDD" id="cd15571">
    <property type="entry name" value="ePHD"/>
    <property type="match status" value="1"/>
</dbReference>
<dbReference type="InterPro" id="IPR050701">
    <property type="entry name" value="Histone_Mod_Regulator"/>
</dbReference>
<dbReference type="RefSeq" id="XP_024384629.1">
    <property type="nucleotide sequence ID" value="XM_024528861.2"/>
</dbReference>
<dbReference type="KEGG" id="ppp:112286710"/>
<dbReference type="PROSITE" id="PS50016">
    <property type="entry name" value="ZF_PHD_2"/>
    <property type="match status" value="1"/>
</dbReference>
<dbReference type="PROSITE" id="PS01359">
    <property type="entry name" value="ZF_PHD_1"/>
    <property type="match status" value="1"/>
</dbReference>
<dbReference type="Proteomes" id="UP000006727">
    <property type="component" value="Chromosome 9"/>
</dbReference>
<evidence type="ECO:0000256" key="4">
    <source>
        <dbReference type="PROSITE-ProRule" id="PRU00146"/>
    </source>
</evidence>
<dbReference type="InterPro" id="IPR011011">
    <property type="entry name" value="Znf_FYVE_PHD"/>
</dbReference>
<reference evidence="8 10" key="1">
    <citation type="journal article" date="2008" name="Science">
        <title>The Physcomitrella genome reveals evolutionary insights into the conquest of land by plants.</title>
        <authorList>
            <person name="Rensing S."/>
            <person name="Lang D."/>
            <person name="Zimmer A."/>
            <person name="Terry A."/>
            <person name="Salamov A."/>
            <person name="Shapiro H."/>
            <person name="Nishiyama T."/>
            <person name="Perroud P.-F."/>
            <person name="Lindquist E."/>
            <person name="Kamisugi Y."/>
            <person name="Tanahashi T."/>
            <person name="Sakakibara K."/>
            <person name="Fujita T."/>
            <person name="Oishi K."/>
            <person name="Shin-I T."/>
            <person name="Kuroki Y."/>
            <person name="Toyoda A."/>
            <person name="Suzuki Y."/>
            <person name="Hashimoto A."/>
            <person name="Yamaguchi K."/>
            <person name="Sugano A."/>
            <person name="Kohara Y."/>
            <person name="Fujiyama A."/>
            <person name="Anterola A."/>
            <person name="Aoki S."/>
            <person name="Ashton N."/>
            <person name="Barbazuk W.B."/>
            <person name="Barker E."/>
            <person name="Bennetzen J."/>
            <person name="Bezanilla M."/>
            <person name="Blankenship R."/>
            <person name="Cho S.H."/>
            <person name="Dutcher S."/>
            <person name="Estelle M."/>
            <person name="Fawcett J.A."/>
            <person name="Gundlach H."/>
            <person name="Hanada K."/>
            <person name="Heyl A."/>
            <person name="Hicks K.A."/>
            <person name="Hugh J."/>
            <person name="Lohr M."/>
            <person name="Mayer K."/>
            <person name="Melkozernov A."/>
            <person name="Murata T."/>
            <person name="Nelson D."/>
            <person name="Pils B."/>
            <person name="Prigge M."/>
            <person name="Reiss B."/>
            <person name="Renner T."/>
            <person name="Rombauts S."/>
            <person name="Rushton P."/>
            <person name="Sanderfoot A."/>
            <person name="Schween G."/>
            <person name="Shiu S.-H."/>
            <person name="Stueber K."/>
            <person name="Theodoulou F.L."/>
            <person name="Tu H."/>
            <person name="Van de Peer Y."/>
            <person name="Verrier P.J."/>
            <person name="Waters E."/>
            <person name="Wood A."/>
            <person name="Yang L."/>
            <person name="Cove D."/>
            <person name="Cuming A."/>
            <person name="Hasebe M."/>
            <person name="Lucas S."/>
            <person name="Mishler D.B."/>
            <person name="Reski R."/>
            <person name="Grigoriev I."/>
            <person name="Quatrano R.S."/>
            <person name="Boore J.L."/>
        </authorList>
    </citation>
    <scope>NUCLEOTIDE SEQUENCE [LARGE SCALE GENOMIC DNA]</scope>
    <source>
        <strain evidence="9 10">cv. Gransden 2004</strain>
    </source>
</reference>
<reference evidence="9" key="3">
    <citation type="submission" date="2020-12" db="UniProtKB">
        <authorList>
            <consortium name="EnsemblPlants"/>
        </authorList>
    </citation>
    <scope>IDENTIFICATION</scope>
</reference>
<proteinExistence type="predicted"/>
<feature type="region of interest" description="Disordered" evidence="5">
    <location>
        <begin position="363"/>
        <end position="398"/>
    </location>
</feature>
<dbReference type="GO" id="GO:0008270">
    <property type="term" value="F:zinc ion binding"/>
    <property type="evidence" value="ECO:0007669"/>
    <property type="project" value="UniProtKB-KW"/>
</dbReference>